<evidence type="ECO:0000256" key="1">
    <source>
        <dbReference type="SAM" id="Phobius"/>
    </source>
</evidence>
<keyword evidence="1" id="KW-1133">Transmembrane helix</keyword>
<keyword evidence="1" id="KW-0472">Membrane</keyword>
<dbReference type="EMBL" id="DF384213">
    <property type="protein sequence ID" value="GAE01964.1"/>
    <property type="molecule type" value="Genomic_DNA"/>
</dbReference>
<reference evidence="2" key="1">
    <citation type="submission" date="2013-10" db="EMBL/GenBank/DDBJ databases">
        <title>Draft genome sequence of Clostridium botulinum type B strain Osaka05.</title>
        <authorList>
            <person name="Sakaguchi Y."/>
            <person name="Hosomi K."/>
            <person name="Uchiyama J."/>
            <person name="Ogura Y."/>
            <person name="Sakaguchi M."/>
            <person name="Kohda T."/>
            <person name="Mukamoto M."/>
            <person name="Misawa N."/>
            <person name="Matsuzaki S."/>
            <person name="Hayashi T."/>
            <person name="Kozaki S."/>
        </authorList>
    </citation>
    <scope>NUCLEOTIDE SEQUENCE</scope>
    <source>
        <strain evidence="2">Osaka05</strain>
    </source>
</reference>
<name>A0A0S6U5P2_CLOBO</name>
<gene>
    <name evidence="2" type="ORF">CBO05C_1654</name>
</gene>
<accession>A0A0S6U5P2</accession>
<keyword evidence="1" id="KW-0812">Transmembrane</keyword>
<evidence type="ECO:0000313" key="2">
    <source>
        <dbReference type="EMBL" id="GAE01964.1"/>
    </source>
</evidence>
<dbReference type="HOGENOM" id="CLU_2648049_0_0_9"/>
<protein>
    <submittedName>
        <fullName evidence="2">Uncharacterized protein</fullName>
    </submittedName>
</protein>
<sequence length="76" mass="9219">MKKLLILYIMEHYTRNNIHNTKYNRVYITKSIFKTSIIFRSLEKIKLKNICKIIMKIVHSIIYLSIIYIGILKFKI</sequence>
<feature type="transmembrane region" description="Helical" evidence="1">
    <location>
        <begin position="53"/>
        <end position="71"/>
    </location>
</feature>
<proteinExistence type="predicted"/>
<dbReference type="Proteomes" id="UP000054164">
    <property type="component" value="Unassembled WGS sequence"/>
</dbReference>
<organism evidence="2">
    <name type="scientific">Clostridium botulinum B str. Osaka05</name>
    <dbReference type="NCBI Taxonomy" id="1407017"/>
    <lineage>
        <taxon>Bacteria</taxon>
        <taxon>Bacillati</taxon>
        <taxon>Bacillota</taxon>
        <taxon>Clostridia</taxon>
        <taxon>Eubacteriales</taxon>
        <taxon>Clostridiaceae</taxon>
        <taxon>Clostridium</taxon>
    </lineage>
</organism>
<dbReference type="AlphaFoldDB" id="A0A0S6U5P2"/>